<evidence type="ECO:0000313" key="2">
    <source>
        <dbReference type="EMBL" id="CAB4991927.1"/>
    </source>
</evidence>
<dbReference type="AlphaFoldDB" id="A0A6J7NFH4"/>
<evidence type="ECO:0000259" key="1">
    <source>
        <dbReference type="Pfam" id="PF01494"/>
    </source>
</evidence>
<dbReference type="PANTHER" id="PTHR42685:SF22">
    <property type="entry name" value="CONDITIONED MEDIUM FACTOR RECEPTOR 1"/>
    <property type="match status" value="1"/>
</dbReference>
<sequence length="461" mass="50611">MPRPEPVTTTTRPSHKRLIPQNSSLSVVPNAIFKPKSSNQCDVLIVGAGPAGIAAAITLTASGQNVLVIDKALFPRDKCCGDGLTTGALRILEMLGFNPATVDNWQVCSDVWLRSPSGREIQLQLPNIKNNKTSQFAAIAPRIELDNALVKHARSLGVKIIEGCAFASVAHQTTDDITVSTVSADATDLSNEFHEITAKFVIAADGMWSPVRKAFAASQPGYLGEWHAFRQYLSNITGPARDRLYVWFDADLLPGYAWSFPLPNGRVNVGFGILRGSKYSVQDMKALWPELLARPHIAEALGPDATLEGRHTAWPIPARVTNAKLASGRAIFIGDAVCAADTMTGEGIGQALLTGVLAAEAIIGAHRRGPTAVRNSYETKMRREFFADHRMSQILGRVLQNEFLTRGVLRVANYSDWTRRNFVRWMFEDEPRAALLTPRRWHRKFLKRRGAFESSGTATNN</sequence>
<dbReference type="PANTHER" id="PTHR42685">
    <property type="entry name" value="GERANYLGERANYL DIPHOSPHATE REDUCTASE"/>
    <property type="match status" value="1"/>
</dbReference>
<dbReference type="Pfam" id="PF01494">
    <property type="entry name" value="FAD_binding_3"/>
    <property type="match status" value="1"/>
</dbReference>
<gene>
    <name evidence="2" type="ORF">UFOPK4020_00303</name>
</gene>
<dbReference type="PRINTS" id="PR00420">
    <property type="entry name" value="RNGMNOXGNASE"/>
</dbReference>
<reference evidence="2" key="1">
    <citation type="submission" date="2020-05" db="EMBL/GenBank/DDBJ databases">
        <authorList>
            <person name="Chiriac C."/>
            <person name="Salcher M."/>
            <person name="Ghai R."/>
            <person name="Kavagutti S V."/>
        </authorList>
    </citation>
    <scope>NUCLEOTIDE SEQUENCE</scope>
</reference>
<dbReference type="InterPro" id="IPR011777">
    <property type="entry name" value="Geranylgeranyl_Rdtase_fam"/>
</dbReference>
<dbReference type="InterPro" id="IPR002938">
    <property type="entry name" value="FAD-bd"/>
</dbReference>
<dbReference type="GO" id="GO:0016628">
    <property type="term" value="F:oxidoreductase activity, acting on the CH-CH group of donors, NAD or NADP as acceptor"/>
    <property type="evidence" value="ECO:0007669"/>
    <property type="project" value="InterPro"/>
</dbReference>
<dbReference type="SUPFAM" id="SSF51905">
    <property type="entry name" value="FAD/NAD(P)-binding domain"/>
    <property type="match status" value="1"/>
</dbReference>
<dbReference type="GO" id="GO:0071949">
    <property type="term" value="F:FAD binding"/>
    <property type="evidence" value="ECO:0007669"/>
    <property type="project" value="InterPro"/>
</dbReference>
<dbReference type="InterPro" id="IPR036188">
    <property type="entry name" value="FAD/NAD-bd_sf"/>
</dbReference>
<accession>A0A6J7NFH4</accession>
<protein>
    <submittedName>
        <fullName evidence="2">Unannotated protein</fullName>
    </submittedName>
</protein>
<dbReference type="EMBL" id="CAFBOV010000039">
    <property type="protein sequence ID" value="CAB4991927.1"/>
    <property type="molecule type" value="Genomic_DNA"/>
</dbReference>
<dbReference type="Gene3D" id="3.50.50.60">
    <property type="entry name" value="FAD/NAD(P)-binding domain"/>
    <property type="match status" value="1"/>
</dbReference>
<dbReference type="NCBIfam" id="TIGR02032">
    <property type="entry name" value="GG-red-SF"/>
    <property type="match status" value="1"/>
</dbReference>
<name>A0A6J7NFH4_9ZZZZ</name>
<feature type="domain" description="FAD-binding" evidence="1">
    <location>
        <begin position="41"/>
        <end position="380"/>
    </location>
</feature>
<proteinExistence type="predicted"/>
<organism evidence="2">
    <name type="scientific">freshwater metagenome</name>
    <dbReference type="NCBI Taxonomy" id="449393"/>
    <lineage>
        <taxon>unclassified sequences</taxon>
        <taxon>metagenomes</taxon>
        <taxon>ecological metagenomes</taxon>
    </lineage>
</organism>
<dbReference type="InterPro" id="IPR050407">
    <property type="entry name" value="Geranylgeranyl_reductase"/>
</dbReference>